<dbReference type="InterPro" id="IPR025286">
    <property type="entry name" value="MOFRL_assoc_dom"/>
</dbReference>
<feature type="domain" description="MOFRL" evidence="9">
    <location>
        <begin position="384"/>
        <end position="496"/>
    </location>
</feature>
<sequence>MLSLLRTSSNIKSVGYQLRHVTMDSSISKLKHLFAGAVDAVKPGAMFERYLRDESVLRQLQIADKNYHLVGFGKAVLGMAVQMERILGDRLTSGCISIPVGTLERFRGEHDFQLSKASKIEVLECAANNLPDEAAVGAARKIQSVASSMTANDILCVLVSGGGSALLPLPKPPINLSEKLTIIKQLASAGASIDELNVVRIQLSDVKGGKLACSASNSNKVLSFIISDIIGDPIDLIASGPTVQSKFSNKDALNILKKYNLVDKLPKSVEEVLTRREPYQGLDVQGEIHLIGSNKLAIESITSKATESDLLAIPMSTCVQGNVAELSQAYFELASAIVKFRQQTLTESEFIDQITKNFKTLHFDHSKIPSLANALAKNPDREFLLVSGGEPTVIVKGTGLGGRNQELALRFSVECFQQELPKGVLLLSAGTDGIDGPTDAAGAIGGAEVVERFQMLDCGQTVEEFIRNNDSHSFYKKVDKGRFHVVTGHTGTNVMDIQMLLIPKIIL</sequence>
<protein>
    <recommendedName>
        <fullName evidence="4">Glycerate kinase</fullName>
        <ecNumber evidence="3">2.7.1.31</ecNumber>
    </recommendedName>
</protein>
<comment type="similarity">
    <text evidence="2">Belongs to the glycerate kinase type-2 family.</text>
</comment>
<evidence type="ECO:0000256" key="4">
    <source>
        <dbReference type="ARBA" id="ARBA00020720"/>
    </source>
</evidence>
<evidence type="ECO:0000256" key="7">
    <source>
        <dbReference type="ARBA" id="ARBA00022777"/>
    </source>
</evidence>
<dbReference type="EMBL" id="HBUE01135337">
    <property type="protein sequence ID" value="CAG6498403.1"/>
    <property type="molecule type" value="Transcribed_RNA"/>
</dbReference>
<evidence type="ECO:0000256" key="8">
    <source>
        <dbReference type="ARBA" id="ARBA00022840"/>
    </source>
</evidence>
<evidence type="ECO:0000256" key="5">
    <source>
        <dbReference type="ARBA" id="ARBA00022679"/>
    </source>
</evidence>
<name>A0A8D8G8Z0_CULPI</name>
<dbReference type="Pfam" id="PF13660">
    <property type="entry name" value="DUF4147"/>
    <property type="match status" value="1"/>
</dbReference>
<keyword evidence="7 11" id="KW-0418">Kinase</keyword>
<dbReference type="Pfam" id="PF05161">
    <property type="entry name" value="MOFRL"/>
    <property type="match status" value="1"/>
</dbReference>
<feature type="domain" description="MOFRL-associated" evidence="10">
    <location>
        <begin position="30"/>
        <end position="273"/>
    </location>
</feature>
<accession>A0A8D8G8Z0</accession>
<organism evidence="11">
    <name type="scientific">Culex pipiens</name>
    <name type="common">House mosquito</name>
    <dbReference type="NCBI Taxonomy" id="7175"/>
    <lineage>
        <taxon>Eukaryota</taxon>
        <taxon>Metazoa</taxon>
        <taxon>Ecdysozoa</taxon>
        <taxon>Arthropoda</taxon>
        <taxon>Hexapoda</taxon>
        <taxon>Insecta</taxon>
        <taxon>Pterygota</taxon>
        <taxon>Neoptera</taxon>
        <taxon>Endopterygota</taxon>
        <taxon>Diptera</taxon>
        <taxon>Nematocera</taxon>
        <taxon>Culicoidea</taxon>
        <taxon>Culicidae</taxon>
        <taxon>Culicinae</taxon>
        <taxon>Culicini</taxon>
        <taxon>Culex</taxon>
        <taxon>Culex</taxon>
    </lineage>
</organism>
<keyword evidence="6" id="KW-0547">Nucleotide-binding</keyword>
<dbReference type="InterPro" id="IPR039760">
    <property type="entry name" value="MOFRL_protein"/>
</dbReference>
<dbReference type="Gene3D" id="3.40.50.10180">
    <property type="entry name" value="Glycerate kinase, MOFRL-like N-terminal domain"/>
    <property type="match status" value="1"/>
</dbReference>
<evidence type="ECO:0000256" key="1">
    <source>
        <dbReference type="ARBA" id="ARBA00000694"/>
    </source>
</evidence>
<dbReference type="InterPro" id="IPR037035">
    <property type="entry name" value="GK-like_C_sf"/>
</dbReference>
<dbReference type="InterPro" id="IPR007835">
    <property type="entry name" value="MOFRL"/>
</dbReference>
<comment type="catalytic activity">
    <reaction evidence="1">
        <text>(R)-glycerate + ATP = (2R)-3-phosphoglycerate + ADP + H(+)</text>
        <dbReference type="Rhea" id="RHEA:23516"/>
        <dbReference type="ChEBI" id="CHEBI:15378"/>
        <dbReference type="ChEBI" id="CHEBI:16659"/>
        <dbReference type="ChEBI" id="CHEBI:30616"/>
        <dbReference type="ChEBI" id="CHEBI:58272"/>
        <dbReference type="ChEBI" id="CHEBI:456216"/>
        <dbReference type="EC" id="2.7.1.31"/>
    </reaction>
</comment>
<dbReference type="SUPFAM" id="SSF82544">
    <property type="entry name" value="GckA/TtuD-like"/>
    <property type="match status" value="1"/>
</dbReference>
<evidence type="ECO:0000256" key="6">
    <source>
        <dbReference type="ARBA" id="ARBA00022741"/>
    </source>
</evidence>
<evidence type="ECO:0000313" key="11">
    <source>
        <dbReference type="EMBL" id="CAG6498403.1"/>
    </source>
</evidence>
<keyword evidence="5" id="KW-0808">Transferase</keyword>
<evidence type="ECO:0000256" key="3">
    <source>
        <dbReference type="ARBA" id="ARBA00012101"/>
    </source>
</evidence>
<dbReference type="Gene3D" id="3.40.1480.10">
    <property type="entry name" value="MOFRL domain"/>
    <property type="match status" value="1"/>
</dbReference>
<evidence type="ECO:0000259" key="9">
    <source>
        <dbReference type="Pfam" id="PF05161"/>
    </source>
</evidence>
<dbReference type="FunFam" id="3.40.50.10180:FF:000001">
    <property type="entry name" value="Glycerate kinase"/>
    <property type="match status" value="1"/>
</dbReference>
<dbReference type="GO" id="GO:0005524">
    <property type="term" value="F:ATP binding"/>
    <property type="evidence" value="ECO:0007669"/>
    <property type="project" value="UniProtKB-KW"/>
</dbReference>
<evidence type="ECO:0000256" key="2">
    <source>
        <dbReference type="ARBA" id="ARBA00005393"/>
    </source>
</evidence>
<dbReference type="EC" id="2.7.1.31" evidence="3"/>
<dbReference type="GO" id="GO:0008887">
    <property type="term" value="F:glycerate kinase activity"/>
    <property type="evidence" value="ECO:0007669"/>
    <property type="project" value="UniProtKB-EC"/>
</dbReference>
<dbReference type="PANTHER" id="PTHR12227:SF0">
    <property type="entry name" value="GLYCERATE KINASE"/>
    <property type="match status" value="1"/>
</dbReference>
<evidence type="ECO:0000259" key="10">
    <source>
        <dbReference type="Pfam" id="PF13660"/>
    </source>
</evidence>
<keyword evidence="8" id="KW-0067">ATP-binding</keyword>
<proteinExistence type="inferred from homology"/>
<dbReference type="InterPro" id="IPR038614">
    <property type="entry name" value="GK_N_sf"/>
</dbReference>
<dbReference type="PANTHER" id="PTHR12227">
    <property type="entry name" value="GLYCERATE KINASE"/>
    <property type="match status" value="1"/>
</dbReference>
<dbReference type="GO" id="GO:0005737">
    <property type="term" value="C:cytoplasm"/>
    <property type="evidence" value="ECO:0007669"/>
    <property type="project" value="TreeGrafter"/>
</dbReference>
<dbReference type="AlphaFoldDB" id="A0A8D8G8Z0"/>
<reference evidence="11" key="1">
    <citation type="submission" date="2021-05" db="EMBL/GenBank/DDBJ databases">
        <authorList>
            <person name="Alioto T."/>
            <person name="Alioto T."/>
            <person name="Gomez Garrido J."/>
        </authorList>
    </citation>
    <scope>NUCLEOTIDE SEQUENCE</scope>
</reference>